<dbReference type="EMBL" id="AP028910">
    <property type="protein sequence ID" value="BES91263.1"/>
    <property type="molecule type" value="Genomic_DNA"/>
</dbReference>
<gene>
    <name evidence="1" type="ORF">NTJ_04071</name>
</gene>
<accession>A0ABN7AGT6</accession>
<evidence type="ECO:0000313" key="2">
    <source>
        <dbReference type="Proteomes" id="UP001307889"/>
    </source>
</evidence>
<evidence type="ECO:0008006" key="3">
    <source>
        <dbReference type="Google" id="ProtNLM"/>
    </source>
</evidence>
<evidence type="ECO:0000313" key="1">
    <source>
        <dbReference type="EMBL" id="BES91263.1"/>
    </source>
</evidence>
<reference evidence="1 2" key="1">
    <citation type="submission" date="2023-09" db="EMBL/GenBank/DDBJ databases">
        <title>Nesidiocoris tenuis whole genome shotgun sequence.</title>
        <authorList>
            <person name="Shibata T."/>
            <person name="Shimoda M."/>
            <person name="Kobayashi T."/>
            <person name="Uehara T."/>
        </authorList>
    </citation>
    <scope>NUCLEOTIDE SEQUENCE [LARGE SCALE GENOMIC DNA]</scope>
    <source>
        <strain evidence="1 2">Japan</strain>
    </source>
</reference>
<sequence length="81" mass="9444">MTFHLPRLEARAGRGPPSRLIRLLLRLRVLFLHFSTPRAAEERTLLRRIRDYRSRSASVAVAQSRSSAAFRLCSKSRLRRQ</sequence>
<name>A0ABN7AGT6_9HEMI</name>
<proteinExistence type="predicted"/>
<organism evidence="1 2">
    <name type="scientific">Nesidiocoris tenuis</name>
    <dbReference type="NCBI Taxonomy" id="355587"/>
    <lineage>
        <taxon>Eukaryota</taxon>
        <taxon>Metazoa</taxon>
        <taxon>Ecdysozoa</taxon>
        <taxon>Arthropoda</taxon>
        <taxon>Hexapoda</taxon>
        <taxon>Insecta</taxon>
        <taxon>Pterygota</taxon>
        <taxon>Neoptera</taxon>
        <taxon>Paraneoptera</taxon>
        <taxon>Hemiptera</taxon>
        <taxon>Heteroptera</taxon>
        <taxon>Panheteroptera</taxon>
        <taxon>Cimicomorpha</taxon>
        <taxon>Miridae</taxon>
        <taxon>Dicyphina</taxon>
        <taxon>Nesidiocoris</taxon>
    </lineage>
</organism>
<dbReference type="Proteomes" id="UP001307889">
    <property type="component" value="Chromosome 2"/>
</dbReference>
<keyword evidence="2" id="KW-1185">Reference proteome</keyword>
<protein>
    <recommendedName>
        <fullName evidence="3">Secreted protein</fullName>
    </recommendedName>
</protein>